<reference evidence="1" key="1">
    <citation type="submission" date="2020-11" db="EMBL/GenBank/DDBJ databases">
        <title>Complete genome sequence of a novel pathogenic Methylobacterium strain isolated from rice in Vietnam.</title>
        <authorList>
            <person name="Lai K."/>
            <person name="Okazaki S."/>
            <person name="Higashi K."/>
            <person name="Mori H."/>
            <person name="Toyoda A."/>
            <person name="Kurokawa K."/>
        </authorList>
    </citation>
    <scope>NUCLEOTIDE SEQUENCE</scope>
    <source>
        <strain evidence="1">VL1</strain>
    </source>
</reference>
<dbReference type="EMBL" id="AP024145">
    <property type="protein sequence ID" value="BCM85739.1"/>
    <property type="molecule type" value="Genomic_DNA"/>
</dbReference>
<dbReference type="KEGG" id="mind:mvi_42000"/>
<dbReference type="AlphaFoldDB" id="A0A8H8WWN3"/>
<organism evidence="1 2">
    <name type="scientific">Methylobacterium indicum</name>
    <dbReference type="NCBI Taxonomy" id="1775910"/>
    <lineage>
        <taxon>Bacteria</taxon>
        <taxon>Pseudomonadati</taxon>
        <taxon>Pseudomonadota</taxon>
        <taxon>Alphaproteobacteria</taxon>
        <taxon>Hyphomicrobiales</taxon>
        <taxon>Methylobacteriaceae</taxon>
        <taxon>Methylobacterium</taxon>
    </lineage>
</organism>
<sequence length="154" mass="17352">MKDLAAIAAVYSDTATGFDAQLAQAREAADTALADRIARKQQINDSAYFILAWGQLEAEINRMAEQAVRNRRSSIRWEDRRAWDAHDPENMRAKFEDRAALVLDRLNVASDAYRRTIRYYRWRNGIAHGASLATGIDVPAIIGDLYQIAGELRA</sequence>
<name>A0A8H8WWN3_9HYPH</name>
<dbReference type="Proteomes" id="UP000663508">
    <property type="component" value="Chromosome"/>
</dbReference>
<evidence type="ECO:0000313" key="1">
    <source>
        <dbReference type="EMBL" id="BCM85739.1"/>
    </source>
</evidence>
<accession>A0A8H8WWN3</accession>
<dbReference type="RefSeq" id="WP_207178683.1">
    <property type="nucleotide sequence ID" value="NZ_AP024145.1"/>
</dbReference>
<gene>
    <name evidence="1" type="ORF">mvi_42000</name>
</gene>
<proteinExistence type="predicted"/>
<evidence type="ECO:0000313" key="2">
    <source>
        <dbReference type="Proteomes" id="UP000663508"/>
    </source>
</evidence>
<protein>
    <submittedName>
        <fullName evidence="1">Uncharacterized protein</fullName>
    </submittedName>
</protein>